<keyword evidence="2" id="KW-1185">Reference proteome</keyword>
<comment type="caution">
    <text evidence="1">The sequence shown here is derived from an EMBL/GenBank/DDBJ whole genome shotgun (WGS) entry which is preliminary data.</text>
</comment>
<dbReference type="Proteomes" id="UP000499080">
    <property type="component" value="Unassembled WGS sequence"/>
</dbReference>
<gene>
    <name evidence="1" type="ORF">AVEN_254294_1</name>
</gene>
<reference evidence="1 2" key="1">
    <citation type="journal article" date="2019" name="Sci. Rep.">
        <title>Orb-weaving spider Araneus ventricosus genome elucidates the spidroin gene catalogue.</title>
        <authorList>
            <person name="Kono N."/>
            <person name="Nakamura H."/>
            <person name="Ohtoshi R."/>
            <person name="Moran D.A.P."/>
            <person name="Shinohara A."/>
            <person name="Yoshida Y."/>
            <person name="Fujiwara M."/>
            <person name="Mori M."/>
            <person name="Tomita M."/>
            <person name="Arakawa K."/>
        </authorList>
    </citation>
    <scope>NUCLEOTIDE SEQUENCE [LARGE SCALE GENOMIC DNA]</scope>
</reference>
<dbReference type="EMBL" id="BGPR01000867">
    <property type="protein sequence ID" value="GBM38385.1"/>
    <property type="molecule type" value="Genomic_DNA"/>
</dbReference>
<name>A0A4Y2FDM7_ARAVE</name>
<dbReference type="AlphaFoldDB" id="A0A4Y2FDM7"/>
<accession>A0A4Y2FDM7</accession>
<evidence type="ECO:0000313" key="2">
    <source>
        <dbReference type="Proteomes" id="UP000499080"/>
    </source>
</evidence>
<organism evidence="1 2">
    <name type="scientific">Araneus ventricosus</name>
    <name type="common">Orbweaver spider</name>
    <name type="synonym">Epeira ventricosa</name>
    <dbReference type="NCBI Taxonomy" id="182803"/>
    <lineage>
        <taxon>Eukaryota</taxon>
        <taxon>Metazoa</taxon>
        <taxon>Ecdysozoa</taxon>
        <taxon>Arthropoda</taxon>
        <taxon>Chelicerata</taxon>
        <taxon>Arachnida</taxon>
        <taxon>Araneae</taxon>
        <taxon>Araneomorphae</taxon>
        <taxon>Entelegynae</taxon>
        <taxon>Araneoidea</taxon>
        <taxon>Araneidae</taxon>
        <taxon>Araneus</taxon>
    </lineage>
</organism>
<protein>
    <submittedName>
        <fullName evidence="1">Uncharacterized protein</fullName>
    </submittedName>
</protein>
<sequence>MLILCIQFQEVLEGITHVRHVQGAVPTAALCKNETKTVCGFVEGTKVRFEAGSPTGRLPPLSYPEEVDSTLQVGWRRPVSDPKNCLVRGTRVLIPPHDELEKKNLSVLAL</sequence>
<evidence type="ECO:0000313" key="1">
    <source>
        <dbReference type="EMBL" id="GBM38385.1"/>
    </source>
</evidence>
<proteinExistence type="predicted"/>